<evidence type="ECO:0000313" key="1">
    <source>
        <dbReference type="EMBL" id="EAY72610.1"/>
    </source>
</evidence>
<sequence>MDEWEELAWRLPVTLMRVSSGMEDVKLIEVALGKFQKRAAMMGRILDGTPAAIAEQEFDDPAPVGECPKVSLEKAHREISHSAASHAMARGVFFLCAVHLRTQDEPPFLHWDARHQVAIGHFERAMRSITDAMGHYAAAKDVVVVNEAFLPQEDVWRRWASAAKLLIDRAASLTTQALDEARQEHHVVALEYSEAWSILHQWGARSAAMDEWEELARRLPVALMRVSSGMEDVKLIEVALAKFQKRAAMMGRILDGTPAAIAEQELDDHAPVGERPTVSLEKAYREISYSAARHAMARGVFFLCAVHHRTQDEPPFLHWDARHQVAIGHFERAMQSITDAMGHYAAAKDVVIVNETFLPQEDVWRRWASADKLLVDRAASLTTLALELSEASSILRQWRARLVQIVSDSM</sequence>
<dbReference type="OMA" id="EYSEAWS"/>
<dbReference type="Gramene" id="BGIOSGA002823-TA">
    <property type="protein sequence ID" value="BGIOSGA002823-PA"/>
    <property type="gene ID" value="BGIOSGA002823"/>
</dbReference>
<evidence type="ECO:0000313" key="2">
    <source>
        <dbReference type="Proteomes" id="UP000007015"/>
    </source>
</evidence>
<proteinExistence type="predicted"/>
<dbReference type="Proteomes" id="UP000007015">
    <property type="component" value="Chromosome 1"/>
</dbReference>
<keyword evidence="2" id="KW-1185">Reference proteome</keyword>
<gene>
    <name evidence="1" type="ORF">OsI_00474</name>
</gene>
<dbReference type="EMBL" id="CM000126">
    <property type="protein sequence ID" value="EAY72610.1"/>
    <property type="molecule type" value="Genomic_DNA"/>
</dbReference>
<name>A2WKW4_ORYSI</name>
<dbReference type="HOGENOM" id="CLU_033499_0_0_1"/>
<reference evidence="1 2" key="1">
    <citation type="journal article" date="2005" name="PLoS Biol.">
        <title>The genomes of Oryza sativa: a history of duplications.</title>
        <authorList>
            <person name="Yu J."/>
            <person name="Wang J."/>
            <person name="Lin W."/>
            <person name="Li S."/>
            <person name="Li H."/>
            <person name="Zhou J."/>
            <person name="Ni P."/>
            <person name="Dong W."/>
            <person name="Hu S."/>
            <person name="Zeng C."/>
            <person name="Zhang J."/>
            <person name="Zhang Y."/>
            <person name="Li R."/>
            <person name="Xu Z."/>
            <person name="Li S."/>
            <person name="Li X."/>
            <person name="Zheng H."/>
            <person name="Cong L."/>
            <person name="Lin L."/>
            <person name="Yin J."/>
            <person name="Geng J."/>
            <person name="Li G."/>
            <person name="Shi J."/>
            <person name="Liu J."/>
            <person name="Lv H."/>
            <person name="Li J."/>
            <person name="Wang J."/>
            <person name="Deng Y."/>
            <person name="Ran L."/>
            <person name="Shi X."/>
            <person name="Wang X."/>
            <person name="Wu Q."/>
            <person name="Li C."/>
            <person name="Ren X."/>
            <person name="Wang J."/>
            <person name="Wang X."/>
            <person name="Li D."/>
            <person name="Liu D."/>
            <person name="Zhang X."/>
            <person name="Ji Z."/>
            <person name="Zhao W."/>
            <person name="Sun Y."/>
            <person name="Zhang Z."/>
            <person name="Bao J."/>
            <person name="Han Y."/>
            <person name="Dong L."/>
            <person name="Ji J."/>
            <person name="Chen P."/>
            <person name="Wu S."/>
            <person name="Liu J."/>
            <person name="Xiao Y."/>
            <person name="Bu D."/>
            <person name="Tan J."/>
            <person name="Yang L."/>
            <person name="Ye C."/>
            <person name="Zhang J."/>
            <person name="Xu J."/>
            <person name="Zhou Y."/>
            <person name="Yu Y."/>
            <person name="Zhang B."/>
            <person name="Zhuang S."/>
            <person name="Wei H."/>
            <person name="Liu B."/>
            <person name="Lei M."/>
            <person name="Yu H."/>
            <person name="Li Y."/>
            <person name="Xu H."/>
            <person name="Wei S."/>
            <person name="He X."/>
            <person name="Fang L."/>
            <person name="Zhang Z."/>
            <person name="Zhang Y."/>
            <person name="Huang X."/>
            <person name="Su Z."/>
            <person name="Tong W."/>
            <person name="Li J."/>
            <person name="Tong Z."/>
            <person name="Li S."/>
            <person name="Ye J."/>
            <person name="Wang L."/>
            <person name="Fang L."/>
            <person name="Lei T."/>
            <person name="Chen C."/>
            <person name="Chen H."/>
            <person name="Xu Z."/>
            <person name="Li H."/>
            <person name="Huang H."/>
            <person name="Zhang F."/>
            <person name="Xu H."/>
            <person name="Li N."/>
            <person name="Zhao C."/>
            <person name="Li S."/>
            <person name="Dong L."/>
            <person name="Huang Y."/>
            <person name="Li L."/>
            <person name="Xi Y."/>
            <person name="Qi Q."/>
            <person name="Li W."/>
            <person name="Zhang B."/>
            <person name="Hu W."/>
            <person name="Zhang Y."/>
            <person name="Tian X."/>
            <person name="Jiao Y."/>
            <person name="Liang X."/>
            <person name="Jin J."/>
            <person name="Gao L."/>
            <person name="Zheng W."/>
            <person name="Hao B."/>
            <person name="Liu S."/>
            <person name="Wang W."/>
            <person name="Yuan L."/>
            <person name="Cao M."/>
            <person name="McDermott J."/>
            <person name="Samudrala R."/>
            <person name="Wang J."/>
            <person name="Wong G.K."/>
            <person name="Yang H."/>
        </authorList>
    </citation>
    <scope>NUCLEOTIDE SEQUENCE [LARGE SCALE GENOMIC DNA]</scope>
    <source>
        <strain evidence="2">cv. 93-11</strain>
    </source>
</reference>
<protein>
    <submittedName>
        <fullName evidence="1">Uncharacterized protein</fullName>
    </submittedName>
</protein>
<dbReference type="AlphaFoldDB" id="A2WKW4"/>
<organism evidence="1 2">
    <name type="scientific">Oryza sativa subsp. indica</name>
    <name type="common">Rice</name>
    <dbReference type="NCBI Taxonomy" id="39946"/>
    <lineage>
        <taxon>Eukaryota</taxon>
        <taxon>Viridiplantae</taxon>
        <taxon>Streptophyta</taxon>
        <taxon>Embryophyta</taxon>
        <taxon>Tracheophyta</taxon>
        <taxon>Spermatophyta</taxon>
        <taxon>Magnoliopsida</taxon>
        <taxon>Liliopsida</taxon>
        <taxon>Poales</taxon>
        <taxon>Poaceae</taxon>
        <taxon>BOP clade</taxon>
        <taxon>Oryzoideae</taxon>
        <taxon>Oryzeae</taxon>
        <taxon>Oryzinae</taxon>
        <taxon>Oryza</taxon>
        <taxon>Oryza sativa</taxon>
    </lineage>
</organism>
<accession>A2WKW4</accession>